<keyword evidence="1" id="KW-0732">Signal</keyword>
<feature type="chain" id="PRO_5047422316" evidence="1">
    <location>
        <begin position="24"/>
        <end position="52"/>
    </location>
</feature>
<reference evidence="3" key="1">
    <citation type="journal article" date="2019" name="Int. J. Syst. Evol. Microbiol.">
        <title>The Global Catalogue of Microorganisms (GCM) 10K type strain sequencing project: providing services to taxonomists for standard genome sequencing and annotation.</title>
        <authorList>
            <consortium name="The Broad Institute Genomics Platform"/>
            <consortium name="The Broad Institute Genome Sequencing Center for Infectious Disease"/>
            <person name="Wu L."/>
            <person name="Ma J."/>
        </authorList>
    </citation>
    <scope>NUCLEOTIDE SEQUENCE [LARGE SCALE GENOMIC DNA]</scope>
    <source>
        <strain evidence="3">CGMCC 1.12859</strain>
    </source>
</reference>
<name>A0ABW2FSG9_9ACTN</name>
<accession>A0ABW2FSG9</accession>
<feature type="signal peptide" evidence="1">
    <location>
        <begin position="1"/>
        <end position="23"/>
    </location>
</feature>
<protein>
    <submittedName>
        <fullName evidence="2">Uncharacterized protein</fullName>
    </submittedName>
</protein>
<proteinExistence type="predicted"/>
<comment type="caution">
    <text evidence="2">The sequence shown here is derived from an EMBL/GenBank/DDBJ whole genome shotgun (WGS) entry which is preliminary data.</text>
</comment>
<evidence type="ECO:0000313" key="2">
    <source>
        <dbReference type="EMBL" id="MFC7180214.1"/>
    </source>
</evidence>
<dbReference type="RefSeq" id="WP_345707192.1">
    <property type="nucleotide sequence ID" value="NZ_BAABKV010000001.1"/>
</dbReference>
<evidence type="ECO:0000256" key="1">
    <source>
        <dbReference type="SAM" id="SignalP"/>
    </source>
</evidence>
<sequence>MSSITGRLGLAVVSLLLSGVALAAPATAVAGSTAPTAAITAGGPVADGIGWD</sequence>
<gene>
    <name evidence="2" type="ORF">ACFQMG_11680</name>
</gene>
<dbReference type="Proteomes" id="UP001596435">
    <property type="component" value="Unassembled WGS sequence"/>
</dbReference>
<evidence type="ECO:0000313" key="3">
    <source>
        <dbReference type="Proteomes" id="UP001596435"/>
    </source>
</evidence>
<organism evidence="2 3">
    <name type="scientific">Kitasatospora paranensis</name>
    <dbReference type="NCBI Taxonomy" id="258053"/>
    <lineage>
        <taxon>Bacteria</taxon>
        <taxon>Bacillati</taxon>
        <taxon>Actinomycetota</taxon>
        <taxon>Actinomycetes</taxon>
        <taxon>Kitasatosporales</taxon>
        <taxon>Streptomycetaceae</taxon>
        <taxon>Kitasatospora</taxon>
    </lineage>
</organism>
<dbReference type="EMBL" id="JBHTAJ010000017">
    <property type="protein sequence ID" value="MFC7180214.1"/>
    <property type="molecule type" value="Genomic_DNA"/>
</dbReference>
<keyword evidence="3" id="KW-1185">Reference proteome</keyword>